<feature type="non-terminal residue" evidence="1">
    <location>
        <position position="154"/>
    </location>
</feature>
<protein>
    <submittedName>
        <fullName evidence="1">Uncharacterized protein</fullName>
    </submittedName>
</protein>
<sequence length="154" mass="16390">LACSGPGTGSESADSGQPIRARGALNTARLTSSLSVTLLTSAGPHDGKYEEPGATLTPPQPLSLASFACPPQPLVANPAVQNWSRHLDPPNTDHMWVQPWQSDCIVEQAAEFIRKKLACRSAGLAPIGQSRGPLRLRAPQTFLWIIFSIPLLSS</sequence>
<organism evidence="1 2">
    <name type="scientific">Chaenocephalus aceratus</name>
    <name type="common">Blackfin icefish</name>
    <name type="synonym">Chaenichthys aceratus</name>
    <dbReference type="NCBI Taxonomy" id="36190"/>
    <lineage>
        <taxon>Eukaryota</taxon>
        <taxon>Metazoa</taxon>
        <taxon>Chordata</taxon>
        <taxon>Craniata</taxon>
        <taxon>Vertebrata</taxon>
        <taxon>Euteleostomi</taxon>
        <taxon>Actinopterygii</taxon>
        <taxon>Neopterygii</taxon>
        <taxon>Teleostei</taxon>
        <taxon>Neoteleostei</taxon>
        <taxon>Acanthomorphata</taxon>
        <taxon>Eupercaria</taxon>
        <taxon>Perciformes</taxon>
        <taxon>Notothenioidei</taxon>
        <taxon>Channichthyidae</taxon>
        <taxon>Chaenocephalus</taxon>
    </lineage>
</organism>
<gene>
    <name evidence="1" type="ORF">KUCAC02_008560</name>
</gene>
<dbReference type="EMBL" id="CM043796">
    <property type="protein sequence ID" value="KAI4816225.1"/>
    <property type="molecule type" value="Genomic_DNA"/>
</dbReference>
<feature type="non-terminal residue" evidence="1">
    <location>
        <position position="1"/>
    </location>
</feature>
<keyword evidence="2" id="KW-1185">Reference proteome</keyword>
<accession>A0ACB9WQM3</accession>
<name>A0ACB9WQM3_CHAAC</name>
<proteinExistence type="predicted"/>
<comment type="caution">
    <text evidence="1">The sequence shown here is derived from an EMBL/GenBank/DDBJ whole genome shotgun (WGS) entry which is preliminary data.</text>
</comment>
<evidence type="ECO:0000313" key="2">
    <source>
        <dbReference type="Proteomes" id="UP001057452"/>
    </source>
</evidence>
<reference evidence="1" key="1">
    <citation type="submission" date="2022-05" db="EMBL/GenBank/DDBJ databases">
        <title>Chromosome-level genome of Chaenocephalus aceratus.</title>
        <authorList>
            <person name="Park H."/>
        </authorList>
    </citation>
    <scope>NUCLEOTIDE SEQUENCE</scope>
    <source>
        <strain evidence="1">KU_202001</strain>
    </source>
</reference>
<dbReference type="Proteomes" id="UP001057452">
    <property type="component" value="Chromosome 12"/>
</dbReference>
<evidence type="ECO:0000313" key="1">
    <source>
        <dbReference type="EMBL" id="KAI4816225.1"/>
    </source>
</evidence>